<name>A0ABQ7DU72_BRACR</name>
<keyword evidence="2" id="KW-1185">Reference proteome</keyword>
<reference evidence="1 2" key="1">
    <citation type="journal article" date="2020" name="BMC Genomics">
        <title>Intraspecific diversification of the crop wild relative Brassica cretica Lam. using demographic model selection.</title>
        <authorList>
            <person name="Kioukis A."/>
            <person name="Michalopoulou V.A."/>
            <person name="Briers L."/>
            <person name="Pirintsos S."/>
            <person name="Studholme D.J."/>
            <person name="Pavlidis P."/>
            <person name="Sarris P.F."/>
        </authorList>
    </citation>
    <scope>NUCLEOTIDE SEQUENCE [LARGE SCALE GENOMIC DNA]</scope>
    <source>
        <strain evidence="2">cv. PFS-1207/04</strain>
    </source>
</reference>
<dbReference type="EMBL" id="QGKV02000649">
    <property type="protein sequence ID" value="KAF3580891.1"/>
    <property type="molecule type" value="Genomic_DNA"/>
</dbReference>
<evidence type="ECO:0000313" key="2">
    <source>
        <dbReference type="Proteomes" id="UP000266723"/>
    </source>
</evidence>
<gene>
    <name evidence="1" type="ORF">DY000_02030940</name>
</gene>
<evidence type="ECO:0000313" key="1">
    <source>
        <dbReference type="EMBL" id="KAF3580891.1"/>
    </source>
</evidence>
<sequence length="602" mass="66496">MNPELLMFPSSLVGGRPRPRRPFTDPFSSPVPSWVDVPEADSEAVLVAPLRRRRSCFFDDGPRSDIREGDLVTMRRKYAIHPSVGMRSPTEFERAPYGGAGEVAVYEAYLEAGFRGVIPPLIGEVSSFFAGFYHLQSRDGTPLVEEPSRGILGNYPFGDGWNSRCITPGFLCWRSSREAYNRSSSTIPMGDFSGNVARLPVSVVYDEYQKAKARKRRPSYTPPSRLAKAALSANGLSSTSSTSIEVGPNHDPLVDAHRRLIGEVFLLRGQMQDMVARWDLLVQQVKASARWDLMKELLEKRVEHWNPEEEYRRHLFLSGGISHQSGSFSQAATPRSVVGLGEDPGVVWDPEVVEEPGGSPWIRRSYLGPGGFSLRSGDCIGTLRSHGNPEATEAVLGPEGLNSEIADRSSLDPEIFDWNPEAIGEPGGTVLRLPRQGYYRKSLTSLEGYGVGVMTHVQGFAAFHVWRSMILIAPWTPMRLRLHRGFSLSELTQRQIGVRVEKPFALAVTGIGPEILHSGEPGCLVAGTQRPVSCLGQPEFAHSQQVSLRQDIALVILRSRMEKLWDSDGVLETVEPGALMFPEEELKGLMRGNRSGGRCLFG</sequence>
<dbReference type="Proteomes" id="UP000266723">
    <property type="component" value="Unassembled WGS sequence"/>
</dbReference>
<accession>A0ABQ7DU72</accession>
<organism evidence="1 2">
    <name type="scientific">Brassica cretica</name>
    <name type="common">Mustard</name>
    <dbReference type="NCBI Taxonomy" id="69181"/>
    <lineage>
        <taxon>Eukaryota</taxon>
        <taxon>Viridiplantae</taxon>
        <taxon>Streptophyta</taxon>
        <taxon>Embryophyta</taxon>
        <taxon>Tracheophyta</taxon>
        <taxon>Spermatophyta</taxon>
        <taxon>Magnoliopsida</taxon>
        <taxon>eudicotyledons</taxon>
        <taxon>Gunneridae</taxon>
        <taxon>Pentapetalae</taxon>
        <taxon>rosids</taxon>
        <taxon>malvids</taxon>
        <taxon>Brassicales</taxon>
        <taxon>Brassicaceae</taxon>
        <taxon>Brassiceae</taxon>
        <taxon>Brassica</taxon>
    </lineage>
</organism>
<proteinExistence type="predicted"/>
<comment type="caution">
    <text evidence="1">The sequence shown here is derived from an EMBL/GenBank/DDBJ whole genome shotgun (WGS) entry which is preliminary data.</text>
</comment>
<protein>
    <submittedName>
        <fullName evidence="1">Uncharacterized protein</fullName>
    </submittedName>
</protein>